<dbReference type="AlphaFoldDB" id="E4X2D9"/>
<gene>
    <name evidence="1" type="ORF">GSOID_T00017113001</name>
</gene>
<accession>E4X2D9</accession>
<evidence type="ECO:0000313" key="1">
    <source>
        <dbReference type="EMBL" id="CBY07433.1"/>
    </source>
</evidence>
<evidence type="ECO:0000313" key="2">
    <source>
        <dbReference type="Proteomes" id="UP000001307"/>
    </source>
</evidence>
<dbReference type="Proteomes" id="UP000001307">
    <property type="component" value="Unassembled WGS sequence"/>
</dbReference>
<sequence length="143" mass="16653">MSGKCCLYPVVGDAFETVPQRTKFEFALRGLKRKISVFESSCSTHDNRLSISTESAQETISKKVLSPVRCKNTFIQFNKKIHRYKFFSILPHENNFFGTFTNKCTSQNCRTIFCERLCYEIKKDKKSRKRMRNRVTSASLTAR</sequence>
<dbReference type="InParanoid" id="E4X2D9"/>
<protein>
    <submittedName>
        <fullName evidence="1">Uncharacterized protein</fullName>
    </submittedName>
</protein>
<dbReference type="EMBL" id="FN653022">
    <property type="protein sequence ID" value="CBY07433.1"/>
    <property type="molecule type" value="Genomic_DNA"/>
</dbReference>
<organism evidence="1 2">
    <name type="scientific">Oikopleura dioica</name>
    <name type="common">Tunicate</name>
    <dbReference type="NCBI Taxonomy" id="34765"/>
    <lineage>
        <taxon>Eukaryota</taxon>
        <taxon>Metazoa</taxon>
        <taxon>Chordata</taxon>
        <taxon>Tunicata</taxon>
        <taxon>Appendicularia</taxon>
        <taxon>Copelata</taxon>
        <taxon>Oikopleuridae</taxon>
        <taxon>Oikopleura</taxon>
    </lineage>
</organism>
<keyword evidence="2" id="KW-1185">Reference proteome</keyword>
<name>E4X2D9_OIKDI</name>
<reference evidence="1 2" key="1">
    <citation type="journal article" date="2010" name="Science">
        <title>Plasticity of animal genome architecture unmasked by rapid evolution of a pelagic tunicate.</title>
        <authorList>
            <person name="Denoeud F."/>
            <person name="Henriet S."/>
            <person name="Mungpakdee S."/>
            <person name="Aury J.M."/>
            <person name="Da Silva C."/>
            <person name="Brinkmann H."/>
            <person name="Mikhaleva J."/>
            <person name="Olsen L.C."/>
            <person name="Jubin C."/>
            <person name="Canestro C."/>
            <person name="Bouquet J.M."/>
            <person name="Danks G."/>
            <person name="Poulain J."/>
            <person name="Campsteijn C."/>
            <person name="Adamski M."/>
            <person name="Cross I."/>
            <person name="Yadetie F."/>
            <person name="Muffato M."/>
            <person name="Louis A."/>
            <person name="Butcher S."/>
            <person name="Tsagkogeorga G."/>
            <person name="Konrad A."/>
            <person name="Singh S."/>
            <person name="Jensen M.F."/>
            <person name="Cong E.H."/>
            <person name="Eikeseth-Otteraa H."/>
            <person name="Noel B."/>
            <person name="Anthouard V."/>
            <person name="Porcel B.M."/>
            <person name="Kachouri-Lafond R."/>
            <person name="Nishino A."/>
            <person name="Ugolini M."/>
            <person name="Chourrout P."/>
            <person name="Nishida H."/>
            <person name="Aasland R."/>
            <person name="Huzurbazar S."/>
            <person name="Westhof E."/>
            <person name="Delsuc F."/>
            <person name="Lehrach H."/>
            <person name="Reinhardt R."/>
            <person name="Weissenbach J."/>
            <person name="Roy S.W."/>
            <person name="Artiguenave F."/>
            <person name="Postlethwait J.H."/>
            <person name="Manak J.R."/>
            <person name="Thompson E.M."/>
            <person name="Jaillon O."/>
            <person name="Du Pasquier L."/>
            <person name="Boudinot P."/>
            <person name="Liberles D.A."/>
            <person name="Volff J.N."/>
            <person name="Philippe H."/>
            <person name="Lenhard B."/>
            <person name="Roest Crollius H."/>
            <person name="Wincker P."/>
            <person name="Chourrout D."/>
        </authorList>
    </citation>
    <scope>NUCLEOTIDE SEQUENCE [LARGE SCALE GENOMIC DNA]</scope>
</reference>
<proteinExistence type="predicted"/>